<organism evidence="2 3">
    <name type="scientific">Zootermopsis nevadensis</name>
    <name type="common">Dampwood termite</name>
    <dbReference type="NCBI Taxonomy" id="136037"/>
    <lineage>
        <taxon>Eukaryota</taxon>
        <taxon>Metazoa</taxon>
        <taxon>Ecdysozoa</taxon>
        <taxon>Arthropoda</taxon>
        <taxon>Hexapoda</taxon>
        <taxon>Insecta</taxon>
        <taxon>Pterygota</taxon>
        <taxon>Neoptera</taxon>
        <taxon>Polyneoptera</taxon>
        <taxon>Dictyoptera</taxon>
        <taxon>Blattodea</taxon>
        <taxon>Blattoidea</taxon>
        <taxon>Termitoidae</taxon>
        <taxon>Termopsidae</taxon>
        <taxon>Zootermopsis</taxon>
    </lineage>
</organism>
<protein>
    <recommendedName>
        <fullName evidence="4">Secreted protein</fullName>
    </recommendedName>
</protein>
<evidence type="ECO:0008006" key="4">
    <source>
        <dbReference type="Google" id="ProtNLM"/>
    </source>
</evidence>
<gene>
    <name evidence="2" type="ORF">L798_10827</name>
</gene>
<accession>A0A067R9U8</accession>
<reference evidence="2 3" key="1">
    <citation type="journal article" date="2014" name="Nat. Commun.">
        <title>Molecular traces of alternative social organization in a termite genome.</title>
        <authorList>
            <person name="Terrapon N."/>
            <person name="Li C."/>
            <person name="Robertson H.M."/>
            <person name="Ji L."/>
            <person name="Meng X."/>
            <person name="Booth W."/>
            <person name="Chen Z."/>
            <person name="Childers C.P."/>
            <person name="Glastad K.M."/>
            <person name="Gokhale K."/>
            <person name="Gowin J."/>
            <person name="Gronenberg W."/>
            <person name="Hermansen R.A."/>
            <person name="Hu H."/>
            <person name="Hunt B.G."/>
            <person name="Huylmans A.K."/>
            <person name="Khalil S.M."/>
            <person name="Mitchell R.D."/>
            <person name="Munoz-Torres M.C."/>
            <person name="Mustard J.A."/>
            <person name="Pan H."/>
            <person name="Reese J.T."/>
            <person name="Scharf M.E."/>
            <person name="Sun F."/>
            <person name="Vogel H."/>
            <person name="Xiao J."/>
            <person name="Yang W."/>
            <person name="Yang Z."/>
            <person name="Yang Z."/>
            <person name="Zhou J."/>
            <person name="Zhu J."/>
            <person name="Brent C.S."/>
            <person name="Elsik C.G."/>
            <person name="Goodisman M.A."/>
            <person name="Liberles D.A."/>
            <person name="Roe R.M."/>
            <person name="Vargo E.L."/>
            <person name="Vilcinskas A."/>
            <person name="Wang J."/>
            <person name="Bornberg-Bauer E."/>
            <person name="Korb J."/>
            <person name="Zhang G."/>
            <person name="Liebig J."/>
        </authorList>
    </citation>
    <scope>NUCLEOTIDE SEQUENCE [LARGE SCALE GENOMIC DNA]</scope>
    <source>
        <tissue evidence="2">Whole organism</tissue>
    </source>
</reference>
<keyword evidence="1" id="KW-0732">Signal</keyword>
<dbReference type="EMBL" id="KK852829">
    <property type="protein sequence ID" value="KDR15348.1"/>
    <property type="molecule type" value="Genomic_DNA"/>
</dbReference>
<proteinExistence type="predicted"/>
<feature type="chain" id="PRO_5001644921" description="Secreted protein" evidence="1">
    <location>
        <begin position="24"/>
        <end position="109"/>
    </location>
</feature>
<evidence type="ECO:0000313" key="3">
    <source>
        <dbReference type="Proteomes" id="UP000027135"/>
    </source>
</evidence>
<keyword evidence="3" id="KW-1185">Reference proteome</keyword>
<evidence type="ECO:0000256" key="1">
    <source>
        <dbReference type="SAM" id="SignalP"/>
    </source>
</evidence>
<evidence type="ECO:0000313" key="2">
    <source>
        <dbReference type="EMBL" id="KDR15348.1"/>
    </source>
</evidence>
<dbReference type="AlphaFoldDB" id="A0A067R9U8"/>
<sequence length="109" mass="12648">MVIIGQALCLLSWHLCWFCYVDDTFVIRHHGPEAVRSSLTMGTFSSLWTQRDSHLPFLDTNIYHKPDSSLGHKVHHKPMHTNIYFNSTNHHPSNRLYSLLVHKDRPLSG</sequence>
<feature type="signal peptide" evidence="1">
    <location>
        <begin position="1"/>
        <end position="23"/>
    </location>
</feature>
<dbReference type="InParanoid" id="A0A067R9U8"/>
<name>A0A067R9U8_ZOONE</name>
<dbReference type="Proteomes" id="UP000027135">
    <property type="component" value="Unassembled WGS sequence"/>
</dbReference>